<dbReference type="InterPro" id="IPR011333">
    <property type="entry name" value="SKP1/BTB/POZ_sf"/>
</dbReference>
<reference evidence="9" key="2">
    <citation type="submission" date="2023-05" db="EMBL/GenBank/DDBJ databases">
        <authorList>
            <person name="Fouks B."/>
        </authorList>
    </citation>
    <scope>NUCLEOTIDE SEQUENCE</scope>
    <source>
        <strain evidence="9">Stay&amp;Tobe</strain>
        <tissue evidence="9">Testes</tissue>
    </source>
</reference>
<dbReference type="SMART" id="SM00225">
    <property type="entry name" value="BTB"/>
    <property type="match status" value="1"/>
</dbReference>
<dbReference type="PROSITE" id="PS50097">
    <property type="entry name" value="BTB"/>
    <property type="match status" value="1"/>
</dbReference>
<evidence type="ECO:0000256" key="4">
    <source>
        <dbReference type="ARBA" id="ARBA00023163"/>
    </source>
</evidence>
<reference evidence="9" key="1">
    <citation type="journal article" date="2023" name="IScience">
        <title>Live-bearing cockroach genome reveals convergent evolutionary mechanisms linked to viviparity in insects and beyond.</title>
        <authorList>
            <person name="Fouks B."/>
            <person name="Harrison M.C."/>
            <person name="Mikhailova A.A."/>
            <person name="Marchal E."/>
            <person name="English S."/>
            <person name="Carruthers M."/>
            <person name="Jennings E.C."/>
            <person name="Chiamaka E.L."/>
            <person name="Frigard R.A."/>
            <person name="Pippel M."/>
            <person name="Attardo G.M."/>
            <person name="Benoit J.B."/>
            <person name="Bornberg-Bauer E."/>
            <person name="Tobe S.S."/>
        </authorList>
    </citation>
    <scope>NUCLEOTIDE SEQUENCE</scope>
    <source>
        <strain evidence="9">Stay&amp;Tobe</strain>
    </source>
</reference>
<keyword evidence="5" id="KW-0539">Nucleus</keyword>
<keyword evidence="10" id="KW-1185">Reference proteome</keyword>
<evidence type="ECO:0000256" key="2">
    <source>
        <dbReference type="ARBA" id="ARBA00023015"/>
    </source>
</evidence>
<dbReference type="FunFam" id="3.30.710.10:FF:000120">
    <property type="entry name" value="Bric a brac 2, isoform B"/>
    <property type="match status" value="1"/>
</dbReference>
<dbReference type="GO" id="GO:0007478">
    <property type="term" value="P:leg disc morphogenesis"/>
    <property type="evidence" value="ECO:0007669"/>
    <property type="project" value="UniProtKB-ARBA"/>
</dbReference>
<comment type="subcellular location">
    <subcellularLocation>
        <location evidence="1">Nucleus</location>
    </subcellularLocation>
</comment>
<feature type="domain" description="BTB" evidence="8">
    <location>
        <begin position="65"/>
        <end position="130"/>
    </location>
</feature>
<dbReference type="GO" id="GO:0003680">
    <property type="term" value="F:minor groove of adenine-thymine-rich DNA binding"/>
    <property type="evidence" value="ECO:0007669"/>
    <property type="project" value="UniProtKB-ARBA"/>
</dbReference>
<dbReference type="InterPro" id="IPR000210">
    <property type="entry name" value="BTB/POZ_dom"/>
</dbReference>
<dbReference type="EMBL" id="JASPKZ010004662">
    <property type="protein sequence ID" value="KAJ9589828.1"/>
    <property type="molecule type" value="Genomic_DNA"/>
</dbReference>
<evidence type="ECO:0000256" key="6">
    <source>
        <dbReference type="ARBA" id="ARBA00058541"/>
    </source>
</evidence>
<comment type="function">
    <text evidence="6">Probably acts as a transcriptional regulator. Required for the specification of the tarsal segment. Also involved in antenna development.</text>
</comment>
<dbReference type="AlphaFoldDB" id="A0AAD8EGU7"/>
<dbReference type="PANTHER" id="PTHR23110">
    <property type="entry name" value="BTB DOMAIN TRANSCRIPTION FACTOR"/>
    <property type="match status" value="1"/>
</dbReference>
<evidence type="ECO:0000256" key="3">
    <source>
        <dbReference type="ARBA" id="ARBA00023125"/>
    </source>
</evidence>
<dbReference type="PANTHER" id="PTHR23110:SF109">
    <property type="entry name" value="FI07618P-RELATED"/>
    <property type="match status" value="1"/>
</dbReference>
<evidence type="ECO:0000256" key="5">
    <source>
        <dbReference type="ARBA" id="ARBA00023242"/>
    </source>
</evidence>
<comment type="caution">
    <text evidence="9">The sequence shown here is derived from an EMBL/GenBank/DDBJ whole genome shotgun (WGS) entry which is preliminary data.</text>
</comment>
<feature type="non-terminal residue" evidence="9">
    <location>
        <position position="1"/>
    </location>
</feature>
<feature type="region of interest" description="Disordered" evidence="7">
    <location>
        <begin position="149"/>
        <end position="288"/>
    </location>
</feature>
<dbReference type="GO" id="GO:0007455">
    <property type="term" value="P:eye-antennal disc morphogenesis"/>
    <property type="evidence" value="ECO:0007669"/>
    <property type="project" value="UniProtKB-ARBA"/>
</dbReference>
<evidence type="ECO:0000259" key="8">
    <source>
        <dbReference type="PROSITE" id="PS50097"/>
    </source>
</evidence>
<feature type="compositionally biased region" description="Basic and acidic residues" evidence="7">
    <location>
        <begin position="277"/>
        <end position="288"/>
    </location>
</feature>
<keyword evidence="4" id="KW-0804">Transcription</keyword>
<protein>
    <recommendedName>
        <fullName evidence="8">BTB domain-containing protein</fullName>
    </recommendedName>
</protein>
<dbReference type="GO" id="GO:0005634">
    <property type="term" value="C:nucleus"/>
    <property type="evidence" value="ECO:0007669"/>
    <property type="project" value="UniProtKB-SubCell"/>
</dbReference>
<organism evidence="9 10">
    <name type="scientific">Diploptera punctata</name>
    <name type="common">Pacific beetle cockroach</name>
    <dbReference type="NCBI Taxonomy" id="6984"/>
    <lineage>
        <taxon>Eukaryota</taxon>
        <taxon>Metazoa</taxon>
        <taxon>Ecdysozoa</taxon>
        <taxon>Arthropoda</taxon>
        <taxon>Hexapoda</taxon>
        <taxon>Insecta</taxon>
        <taxon>Pterygota</taxon>
        <taxon>Neoptera</taxon>
        <taxon>Polyneoptera</taxon>
        <taxon>Dictyoptera</taxon>
        <taxon>Blattodea</taxon>
        <taxon>Blaberoidea</taxon>
        <taxon>Blaberidae</taxon>
        <taxon>Diplopterinae</taxon>
        <taxon>Diploptera</taxon>
    </lineage>
</organism>
<name>A0AAD8EGU7_DIPPU</name>
<feature type="compositionally biased region" description="Polar residues" evidence="7">
    <location>
        <begin position="226"/>
        <end position="236"/>
    </location>
</feature>
<gene>
    <name evidence="9" type="ORF">L9F63_027911</name>
</gene>
<feature type="compositionally biased region" description="Low complexity" evidence="7">
    <location>
        <begin position="171"/>
        <end position="211"/>
    </location>
</feature>
<dbReference type="InterPro" id="IPR051095">
    <property type="entry name" value="Dros_DevTransReg"/>
</dbReference>
<dbReference type="GO" id="GO:0006357">
    <property type="term" value="P:regulation of transcription by RNA polymerase II"/>
    <property type="evidence" value="ECO:0007669"/>
    <property type="project" value="TreeGrafter"/>
</dbReference>
<evidence type="ECO:0000256" key="7">
    <source>
        <dbReference type="SAM" id="MobiDB-lite"/>
    </source>
</evidence>
<dbReference type="GO" id="GO:0046660">
    <property type="term" value="P:female sex differentiation"/>
    <property type="evidence" value="ECO:0007669"/>
    <property type="project" value="UniProtKB-ARBA"/>
</dbReference>
<dbReference type="Gene3D" id="3.30.710.10">
    <property type="entry name" value="Potassium Channel Kv1.1, Chain A"/>
    <property type="match status" value="1"/>
</dbReference>
<accession>A0AAD8EGU7</accession>
<keyword evidence="3" id="KW-0238">DNA-binding</keyword>
<evidence type="ECO:0000256" key="1">
    <source>
        <dbReference type="ARBA" id="ARBA00004123"/>
    </source>
</evidence>
<evidence type="ECO:0000313" key="10">
    <source>
        <dbReference type="Proteomes" id="UP001233999"/>
    </source>
</evidence>
<feature type="compositionally biased region" description="Polar residues" evidence="7">
    <location>
        <begin position="248"/>
        <end position="263"/>
    </location>
</feature>
<dbReference type="SUPFAM" id="SSF54695">
    <property type="entry name" value="POZ domain"/>
    <property type="match status" value="1"/>
</dbReference>
<sequence>DRPVGLYRRWKMREGSLALATVRNPIVDTMQHCMASPQQFCLRWNNYQSNLTNVFDQLLQSESFVDVTLACDGHSVKAHKMVLSACSPYFQSLFFDNPCQHPIVILKDIKWPELKAVVEFMYKGEINVSQEQIGPLLKVAESLKIRGLADVNGEPEPGPAGEGKKSWEAENQQQNHQQQQNQQQSQQQQQNQQQTQQQQQNQQQQQQNQQQLLLHRQKKRRRTSGERSSISSPEETTPQRDGKFSGPATASTTTRTNSGSNPWGSRAIAATPTSSGRHGDQAWHRRNDPRGGKELFITLINALKKSVKLSLFITCHTIEIFSACKEKLFESAWLDHVTEFFMLGTWRKYSKLKLGLVISVGFKKCHSLRNLSRKEDSKPVTKVFKSHSRIDKTGHPIGIPSYSIY</sequence>
<dbReference type="Pfam" id="PF00651">
    <property type="entry name" value="BTB"/>
    <property type="match status" value="1"/>
</dbReference>
<proteinExistence type="predicted"/>
<dbReference type="CDD" id="cd18315">
    <property type="entry name" value="BTB_POZ_BAB-like"/>
    <property type="match status" value="1"/>
</dbReference>
<feature type="non-terminal residue" evidence="9">
    <location>
        <position position="405"/>
    </location>
</feature>
<keyword evidence="2" id="KW-0805">Transcription regulation</keyword>
<dbReference type="Proteomes" id="UP001233999">
    <property type="component" value="Unassembled WGS sequence"/>
</dbReference>
<evidence type="ECO:0000313" key="9">
    <source>
        <dbReference type="EMBL" id="KAJ9589828.1"/>
    </source>
</evidence>